<dbReference type="InParanoid" id="Q8HIS3"/>
<evidence type="ECO:0000313" key="1">
    <source>
        <dbReference type="EMBL" id="AAN28361.1"/>
    </source>
</evidence>
<dbReference type="AlphaFoldDB" id="Q8HIS3"/>
<keyword evidence="1" id="KW-0496">Mitochondrion</keyword>
<gene>
    <name evidence="1" type="primary">orf255</name>
</gene>
<sequence length="255" mass="29686">MSNIGKQKILIPKQILDPITELKGYNKETFEIVNKEILNNQNPNLDKLNKWQFIRKVDIDGKIVNYTQEIIMLNELSNKISINETSNNWELSILLENNINKEMKSYWGLIKSKLNQIIDNLYIIKNINNDKINEDLIWHKNPSNTFIYKNAYKVYIPVGKGIGYRITDISNNQNKMLELSLGSTPKKLIVPNNIDYNLKNINELILYPKYHFNMDNNTFNSASLNELSLFANNIKNLKSGLKDKYKGIGLYLEKL</sequence>
<dbReference type="GeneID" id="805279"/>
<geneLocation type="mitochondrion" evidence="1"/>
<reference evidence="1" key="2">
    <citation type="submission" date="2000-06" db="EMBL/GenBank/DDBJ databases">
        <authorList>
            <person name="Lang F.B."/>
            <person name="Bullerwell C."/>
        </authorList>
    </citation>
    <scope>NUCLEOTIDE SEQUENCE</scope>
    <source>
        <strain evidence="1">ATCC 50154</strain>
    </source>
</reference>
<name>Q8HIS3_MONBE</name>
<accession>Q8HIS3</accession>
<proteinExistence type="predicted"/>
<dbReference type="EMBL" id="AF538053">
    <property type="protein sequence ID" value="AAN28361.1"/>
    <property type="molecule type" value="Genomic_DNA"/>
</dbReference>
<dbReference type="RefSeq" id="NP_696990.1">
    <property type="nucleotide sequence ID" value="NC_004309.1"/>
</dbReference>
<reference evidence="1" key="1">
    <citation type="journal article" date="2000" name="Trends Biochem. Sci.">
        <title>A novel motif for identifying rps3 homologs in fungal mitochondrial genomes.</title>
        <authorList>
            <person name="Bullerwell C.E."/>
            <person name="Burger G."/>
            <person name="Lang B.F."/>
        </authorList>
    </citation>
    <scope>NUCLEOTIDE SEQUENCE</scope>
    <source>
        <strain evidence="1">ATCC 50154</strain>
    </source>
</reference>
<protein>
    <submittedName>
        <fullName evidence="1">Orf255</fullName>
    </submittedName>
</protein>
<organism evidence="1">
    <name type="scientific">Monosiga brevicollis</name>
    <name type="common">Choanoflagellate</name>
    <dbReference type="NCBI Taxonomy" id="81824"/>
    <lineage>
        <taxon>Eukaryota</taxon>
        <taxon>Choanoflagellata</taxon>
        <taxon>Craspedida</taxon>
        <taxon>Salpingoecidae</taxon>
        <taxon>Monosiga</taxon>
    </lineage>
</organism>
<reference evidence="1" key="3">
    <citation type="journal article" date="2002" name="Curr. Biol.">
        <title>The closest unicellular relatives of animals.</title>
        <authorList>
            <person name="Lang B.F."/>
            <person name="O'Kelly C."/>
            <person name="Nerad T."/>
            <person name="Gray M.W."/>
            <person name="Burger G."/>
        </authorList>
    </citation>
    <scope>NUCLEOTIDE SEQUENCE</scope>
    <source>
        <strain evidence="1">ATCC 50154</strain>
    </source>
</reference>